<dbReference type="Proteomes" id="UP001196413">
    <property type="component" value="Unassembled WGS sequence"/>
</dbReference>
<keyword evidence="3" id="KW-1185">Reference proteome</keyword>
<accession>A0AAD5N5Z5</accession>
<feature type="region of interest" description="Disordered" evidence="1">
    <location>
        <begin position="1"/>
        <end position="94"/>
    </location>
</feature>
<evidence type="ECO:0000313" key="3">
    <source>
        <dbReference type="Proteomes" id="UP001196413"/>
    </source>
</evidence>
<feature type="compositionally biased region" description="Basic and acidic residues" evidence="1">
    <location>
        <begin position="1"/>
        <end position="52"/>
    </location>
</feature>
<protein>
    <submittedName>
        <fullName evidence="2">Uncharacterized protein</fullName>
    </submittedName>
</protein>
<gene>
    <name evidence="2" type="ORF">KIN20_020492</name>
</gene>
<sequence>MHCETGREPRYEEESTSKRSDDGSSRRECDESAKKGKEDARLRKYEDKESNDFKIAAHKADKRRRQQRATHWSSKSRRDTPVDSPKTKRGRRQE</sequence>
<comment type="caution">
    <text evidence="2">The sequence shown here is derived from an EMBL/GenBank/DDBJ whole genome shotgun (WGS) entry which is preliminary data.</text>
</comment>
<evidence type="ECO:0000313" key="2">
    <source>
        <dbReference type="EMBL" id="KAJ1361276.1"/>
    </source>
</evidence>
<reference evidence="2" key="1">
    <citation type="submission" date="2021-06" db="EMBL/GenBank/DDBJ databases">
        <title>Parelaphostrongylus tenuis whole genome reference sequence.</title>
        <authorList>
            <person name="Garwood T.J."/>
            <person name="Larsen P.A."/>
            <person name="Fountain-Jones N.M."/>
            <person name="Garbe J.R."/>
            <person name="Macchietto M.G."/>
            <person name="Kania S.A."/>
            <person name="Gerhold R.W."/>
            <person name="Richards J.E."/>
            <person name="Wolf T.M."/>
        </authorList>
    </citation>
    <scope>NUCLEOTIDE SEQUENCE</scope>
    <source>
        <strain evidence="2">MNPRO001-30</strain>
        <tissue evidence="2">Meninges</tissue>
    </source>
</reference>
<evidence type="ECO:0000256" key="1">
    <source>
        <dbReference type="SAM" id="MobiDB-lite"/>
    </source>
</evidence>
<feature type="compositionally biased region" description="Basic residues" evidence="1">
    <location>
        <begin position="56"/>
        <end position="68"/>
    </location>
</feature>
<dbReference type="AlphaFoldDB" id="A0AAD5N5Z5"/>
<name>A0AAD5N5Z5_PARTN</name>
<organism evidence="2 3">
    <name type="scientific">Parelaphostrongylus tenuis</name>
    <name type="common">Meningeal worm</name>
    <dbReference type="NCBI Taxonomy" id="148309"/>
    <lineage>
        <taxon>Eukaryota</taxon>
        <taxon>Metazoa</taxon>
        <taxon>Ecdysozoa</taxon>
        <taxon>Nematoda</taxon>
        <taxon>Chromadorea</taxon>
        <taxon>Rhabditida</taxon>
        <taxon>Rhabditina</taxon>
        <taxon>Rhabditomorpha</taxon>
        <taxon>Strongyloidea</taxon>
        <taxon>Metastrongylidae</taxon>
        <taxon>Parelaphostrongylus</taxon>
    </lineage>
</organism>
<dbReference type="EMBL" id="JAHQIW010004154">
    <property type="protein sequence ID" value="KAJ1361276.1"/>
    <property type="molecule type" value="Genomic_DNA"/>
</dbReference>
<proteinExistence type="predicted"/>